<reference evidence="1 2" key="1">
    <citation type="journal article" date="2019" name="Nat. Ecol. Evol.">
        <title>Megaphylogeny resolves global patterns of mushroom evolution.</title>
        <authorList>
            <person name="Varga T."/>
            <person name="Krizsan K."/>
            <person name="Foldi C."/>
            <person name="Dima B."/>
            <person name="Sanchez-Garcia M."/>
            <person name="Sanchez-Ramirez S."/>
            <person name="Szollosi G.J."/>
            <person name="Szarkandi J.G."/>
            <person name="Papp V."/>
            <person name="Albert L."/>
            <person name="Andreopoulos W."/>
            <person name="Angelini C."/>
            <person name="Antonin V."/>
            <person name="Barry K.W."/>
            <person name="Bougher N.L."/>
            <person name="Buchanan P."/>
            <person name="Buyck B."/>
            <person name="Bense V."/>
            <person name="Catcheside P."/>
            <person name="Chovatia M."/>
            <person name="Cooper J."/>
            <person name="Damon W."/>
            <person name="Desjardin D."/>
            <person name="Finy P."/>
            <person name="Geml J."/>
            <person name="Haridas S."/>
            <person name="Hughes K."/>
            <person name="Justo A."/>
            <person name="Karasinski D."/>
            <person name="Kautmanova I."/>
            <person name="Kiss B."/>
            <person name="Kocsube S."/>
            <person name="Kotiranta H."/>
            <person name="LaButti K.M."/>
            <person name="Lechner B.E."/>
            <person name="Liimatainen K."/>
            <person name="Lipzen A."/>
            <person name="Lukacs Z."/>
            <person name="Mihaltcheva S."/>
            <person name="Morgado L.N."/>
            <person name="Niskanen T."/>
            <person name="Noordeloos M.E."/>
            <person name="Ohm R.A."/>
            <person name="Ortiz-Santana B."/>
            <person name="Ovrebo C."/>
            <person name="Racz N."/>
            <person name="Riley R."/>
            <person name="Savchenko A."/>
            <person name="Shiryaev A."/>
            <person name="Soop K."/>
            <person name="Spirin V."/>
            <person name="Szebenyi C."/>
            <person name="Tomsovsky M."/>
            <person name="Tulloss R.E."/>
            <person name="Uehling J."/>
            <person name="Grigoriev I.V."/>
            <person name="Vagvolgyi C."/>
            <person name="Papp T."/>
            <person name="Martin F.M."/>
            <person name="Miettinen O."/>
            <person name="Hibbett D.S."/>
            <person name="Nagy L.G."/>
        </authorList>
    </citation>
    <scope>NUCLEOTIDE SEQUENCE [LARGE SCALE GENOMIC DNA]</scope>
    <source>
        <strain evidence="1 2">OMC1185</strain>
    </source>
</reference>
<evidence type="ECO:0000313" key="1">
    <source>
        <dbReference type="EMBL" id="TFK50198.1"/>
    </source>
</evidence>
<proteinExistence type="predicted"/>
<evidence type="ECO:0000313" key="2">
    <source>
        <dbReference type="Proteomes" id="UP000305948"/>
    </source>
</evidence>
<protein>
    <submittedName>
        <fullName evidence="1">Uncharacterized protein</fullName>
    </submittedName>
</protein>
<keyword evidence="2" id="KW-1185">Reference proteome</keyword>
<name>A0A5C3N297_9AGAM</name>
<sequence length="160" mass="17714">MSTFFACQYLRGLLTPPASRLAKDTWSSFLSHRCWRRLAVTFAADPSLDCVGILRLPACRRNCPSGVKSDRVGVFHTTEPVPTFVLWLFLFNSPWNGVVGLPEILGRCPLSKHSVLSPAYQMALVSSARSVEHRISVFVPGSKETCSTARPLLFLCQTTV</sequence>
<dbReference type="Proteomes" id="UP000305948">
    <property type="component" value="Unassembled WGS sequence"/>
</dbReference>
<organism evidence="1 2">
    <name type="scientific">Heliocybe sulcata</name>
    <dbReference type="NCBI Taxonomy" id="5364"/>
    <lineage>
        <taxon>Eukaryota</taxon>
        <taxon>Fungi</taxon>
        <taxon>Dikarya</taxon>
        <taxon>Basidiomycota</taxon>
        <taxon>Agaricomycotina</taxon>
        <taxon>Agaricomycetes</taxon>
        <taxon>Gloeophyllales</taxon>
        <taxon>Gloeophyllaceae</taxon>
        <taxon>Heliocybe</taxon>
    </lineage>
</organism>
<accession>A0A5C3N297</accession>
<dbReference type="AlphaFoldDB" id="A0A5C3N297"/>
<dbReference type="EMBL" id="ML213514">
    <property type="protein sequence ID" value="TFK50198.1"/>
    <property type="molecule type" value="Genomic_DNA"/>
</dbReference>
<gene>
    <name evidence="1" type="ORF">OE88DRAFT_333644</name>
</gene>